<proteinExistence type="predicted"/>
<feature type="region of interest" description="Disordered" evidence="3">
    <location>
        <begin position="428"/>
        <end position="455"/>
    </location>
</feature>
<dbReference type="GO" id="GO:0005634">
    <property type="term" value="C:nucleus"/>
    <property type="evidence" value="ECO:0007669"/>
    <property type="project" value="UniProtKB-SubCell"/>
</dbReference>
<dbReference type="SUPFAM" id="SSF46689">
    <property type="entry name" value="Homeodomain-like"/>
    <property type="match status" value="1"/>
</dbReference>
<dbReference type="Pfam" id="PF03221">
    <property type="entry name" value="HTH_Tnp_Tc5"/>
    <property type="match status" value="1"/>
</dbReference>
<evidence type="ECO:0000256" key="3">
    <source>
        <dbReference type="SAM" id="MobiDB-lite"/>
    </source>
</evidence>
<dbReference type="InterPro" id="IPR050863">
    <property type="entry name" value="CenT-Element_Derived"/>
</dbReference>
<dbReference type="InterPro" id="IPR004875">
    <property type="entry name" value="DDE_SF_endonuclease_dom"/>
</dbReference>
<evidence type="ECO:0000313" key="5">
    <source>
        <dbReference type="Proteomes" id="UP000887566"/>
    </source>
</evidence>
<dbReference type="PROSITE" id="PS51253">
    <property type="entry name" value="HTH_CENPB"/>
    <property type="match status" value="1"/>
</dbReference>
<evidence type="ECO:0000313" key="6">
    <source>
        <dbReference type="WBParaSite" id="PSAMB.scaffold3195size19299.g20638.t1"/>
    </source>
</evidence>
<name>A0A914W7I0_9BILA</name>
<reference evidence="6" key="1">
    <citation type="submission" date="2022-11" db="UniProtKB">
        <authorList>
            <consortium name="WormBaseParasite"/>
        </authorList>
    </citation>
    <scope>IDENTIFICATION</scope>
</reference>
<dbReference type="Pfam" id="PF03184">
    <property type="entry name" value="DDE_1"/>
    <property type="match status" value="1"/>
</dbReference>
<dbReference type="SMART" id="SM00674">
    <property type="entry name" value="CENPB"/>
    <property type="match status" value="1"/>
</dbReference>
<dbReference type="PANTHER" id="PTHR19303">
    <property type="entry name" value="TRANSPOSON"/>
    <property type="match status" value="1"/>
</dbReference>
<evidence type="ECO:0000256" key="2">
    <source>
        <dbReference type="ARBA" id="ARBA00023125"/>
    </source>
</evidence>
<protein>
    <submittedName>
        <fullName evidence="6">HTH CENPB-type domain-containing protein</fullName>
    </submittedName>
</protein>
<keyword evidence="5" id="KW-1185">Reference proteome</keyword>
<keyword evidence="2" id="KW-0238">DNA-binding</keyword>
<dbReference type="WBParaSite" id="PSAMB.scaffold3195size19299.g20638.t1">
    <property type="protein sequence ID" value="PSAMB.scaffold3195size19299.g20638.t1"/>
    <property type="gene ID" value="PSAMB.scaffold3195size19299.g20638"/>
</dbReference>
<dbReference type="AlphaFoldDB" id="A0A914W7I0"/>
<dbReference type="Gene3D" id="1.10.10.60">
    <property type="entry name" value="Homeodomain-like"/>
    <property type="match status" value="2"/>
</dbReference>
<evidence type="ECO:0000256" key="1">
    <source>
        <dbReference type="ARBA" id="ARBA00004123"/>
    </source>
</evidence>
<dbReference type="PANTHER" id="PTHR19303:SF73">
    <property type="entry name" value="PROTEIN PDC2"/>
    <property type="match status" value="1"/>
</dbReference>
<dbReference type="InterPro" id="IPR009057">
    <property type="entry name" value="Homeodomain-like_sf"/>
</dbReference>
<feature type="domain" description="HTH CENPB-type" evidence="4">
    <location>
        <begin position="65"/>
        <end position="136"/>
    </location>
</feature>
<sequence length="503" mass="57280">MSMLKRKLTTLSIEQKIEILDALQSKSKTRKELSVNYGCDLSTIVRIVQQETKIRGIALENGNTGRKRLRKGNYDELDQAVAVWFRQMRAKNAIVSGLMIQEEAKKFAQKLDLPNFEPSNGWLGRWKTKENVTFHKVHGEKGAADQAGAAEWIKNVLPALLADFDAKNIYNADETGLFYKALPRGTMAARGEKPEGGKTQKDRLTALFLCNMDGSDKHVFMIGRSKKPHCFRGKRIPLPYYANTKAWMTSALWTKIMLDFDSKMMKQKRKVLLFADNATCHKLEEGIVLKNVTIQFLPANTTSIIQPLDQGIIRAFKVYYRQRIVRQQLLALEKGLSMQQFAKTITVLEALRMVERSWGSVTSNTIQNCFRKAGFSPAEEGEEELEVEGSLLQLQIPEDDFNDFVECDMALDCYGELTAEEILDEVRQQRNDDNEEEEDDEGVQQQVTPPPPSRTDTLVYITMVRAYFESKNANLSTLSILEDEFCDMAASFVVQKKISDYFK</sequence>
<organism evidence="5 6">
    <name type="scientific">Plectus sambesii</name>
    <dbReference type="NCBI Taxonomy" id="2011161"/>
    <lineage>
        <taxon>Eukaryota</taxon>
        <taxon>Metazoa</taxon>
        <taxon>Ecdysozoa</taxon>
        <taxon>Nematoda</taxon>
        <taxon>Chromadorea</taxon>
        <taxon>Plectida</taxon>
        <taxon>Plectina</taxon>
        <taxon>Plectoidea</taxon>
        <taxon>Plectidae</taxon>
        <taxon>Plectus</taxon>
    </lineage>
</organism>
<feature type="compositionally biased region" description="Acidic residues" evidence="3">
    <location>
        <begin position="433"/>
        <end position="442"/>
    </location>
</feature>
<dbReference type="GO" id="GO:0003677">
    <property type="term" value="F:DNA binding"/>
    <property type="evidence" value="ECO:0007669"/>
    <property type="project" value="UniProtKB-KW"/>
</dbReference>
<evidence type="ECO:0000259" key="4">
    <source>
        <dbReference type="PROSITE" id="PS51253"/>
    </source>
</evidence>
<dbReference type="InterPro" id="IPR006600">
    <property type="entry name" value="HTH_CenpB_DNA-bd_dom"/>
</dbReference>
<dbReference type="Proteomes" id="UP000887566">
    <property type="component" value="Unplaced"/>
</dbReference>
<accession>A0A914W7I0</accession>
<comment type="subcellular location">
    <subcellularLocation>
        <location evidence="1">Nucleus</location>
    </subcellularLocation>
</comment>